<organism evidence="13 14">
    <name type="scientific">Blautia obeum</name>
    <dbReference type="NCBI Taxonomy" id="40520"/>
    <lineage>
        <taxon>Bacteria</taxon>
        <taxon>Bacillati</taxon>
        <taxon>Bacillota</taxon>
        <taxon>Clostridia</taxon>
        <taxon>Lachnospirales</taxon>
        <taxon>Lachnospiraceae</taxon>
        <taxon>Blautia</taxon>
    </lineage>
</organism>
<feature type="binding site" evidence="9">
    <location>
        <begin position="133"/>
        <end position="134"/>
    </location>
    <ligand>
        <name>NAD(+)</name>
        <dbReference type="ChEBI" id="CHEBI:57540"/>
    </ligand>
</feature>
<dbReference type="UniPathway" id="UPA00053">
    <property type="reaction ID" value="UER00085"/>
</dbReference>
<feature type="binding site" evidence="9">
    <location>
        <position position="188"/>
    </location>
    <ligand>
        <name>Zn(2+)</name>
        <dbReference type="ChEBI" id="CHEBI:29105"/>
    </ligand>
</feature>
<dbReference type="InterPro" id="IPR050071">
    <property type="entry name" value="Dehydroquinate_synthase"/>
</dbReference>
<comment type="function">
    <text evidence="9">Catalyzes the conversion of 3-deoxy-D-arabino-heptulosonate 7-phosphate (DAHP) to dehydroquinate (DHQ).</text>
</comment>
<keyword evidence="8 9" id="KW-0170">Cobalt</keyword>
<dbReference type="NCBIfam" id="TIGR01357">
    <property type="entry name" value="aroB"/>
    <property type="match status" value="1"/>
</dbReference>
<keyword evidence="9" id="KW-0057">Aromatic amino acid biosynthesis</keyword>
<dbReference type="CDD" id="cd08195">
    <property type="entry name" value="DHQS"/>
    <property type="match status" value="1"/>
</dbReference>
<protein>
    <recommendedName>
        <fullName evidence="9 10">3-dehydroquinate synthase</fullName>
        <shortName evidence="9">DHQS</shortName>
        <ecNumber evidence="9 10">4.2.3.4</ecNumber>
    </recommendedName>
</protein>
<comment type="cofactor">
    <cofactor evidence="2">
        <name>Zn(2+)</name>
        <dbReference type="ChEBI" id="CHEBI:29105"/>
    </cofactor>
</comment>
<dbReference type="GO" id="GO:0000166">
    <property type="term" value="F:nucleotide binding"/>
    <property type="evidence" value="ECO:0007669"/>
    <property type="project" value="UniProtKB-KW"/>
</dbReference>
<keyword evidence="5 9" id="KW-0862">Zinc</keyword>
<dbReference type="InterPro" id="IPR056179">
    <property type="entry name" value="DHQS_C"/>
</dbReference>
<dbReference type="Proteomes" id="UP000095409">
    <property type="component" value="Unassembled WGS sequence"/>
</dbReference>
<comment type="catalytic activity">
    <reaction evidence="9">
        <text>7-phospho-2-dehydro-3-deoxy-D-arabino-heptonate = 3-dehydroquinate + phosphate</text>
        <dbReference type="Rhea" id="RHEA:21968"/>
        <dbReference type="ChEBI" id="CHEBI:32364"/>
        <dbReference type="ChEBI" id="CHEBI:43474"/>
        <dbReference type="ChEBI" id="CHEBI:58394"/>
        <dbReference type="EC" id="4.2.3.4"/>
    </reaction>
</comment>
<keyword evidence="4 9" id="KW-0547">Nucleotide-binding</keyword>
<reference evidence="13 14" key="1">
    <citation type="submission" date="2015-09" db="EMBL/GenBank/DDBJ databases">
        <authorList>
            <consortium name="Pathogen Informatics"/>
        </authorList>
    </citation>
    <scope>NUCLEOTIDE SEQUENCE [LARGE SCALE GENOMIC DNA]</scope>
    <source>
        <strain evidence="13 14">2789STDY5608837</strain>
    </source>
</reference>
<evidence type="ECO:0000256" key="8">
    <source>
        <dbReference type="ARBA" id="ARBA00023285"/>
    </source>
</evidence>
<accession>A0A174EJP5</accession>
<dbReference type="InterPro" id="IPR030963">
    <property type="entry name" value="DHQ_synth_fam"/>
</dbReference>
<feature type="binding site" evidence="9">
    <location>
        <position position="251"/>
    </location>
    <ligand>
        <name>Zn(2+)</name>
        <dbReference type="ChEBI" id="CHEBI:29105"/>
    </ligand>
</feature>
<dbReference type="GO" id="GO:0009423">
    <property type="term" value="P:chorismate biosynthetic process"/>
    <property type="evidence" value="ECO:0007669"/>
    <property type="project" value="UniProtKB-UniRule"/>
</dbReference>
<keyword evidence="9" id="KW-0963">Cytoplasm</keyword>
<feature type="binding site" evidence="9">
    <location>
        <position position="146"/>
    </location>
    <ligand>
        <name>NAD(+)</name>
        <dbReference type="ChEBI" id="CHEBI:57540"/>
    </ligand>
</feature>
<dbReference type="Pfam" id="PF24621">
    <property type="entry name" value="DHQS_C"/>
    <property type="match status" value="1"/>
</dbReference>
<evidence type="ECO:0000256" key="6">
    <source>
        <dbReference type="ARBA" id="ARBA00023027"/>
    </source>
</evidence>
<dbReference type="HAMAP" id="MF_00110">
    <property type="entry name" value="DHQ_synthase"/>
    <property type="match status" value="1"/>
</dbReference>
<feature type="domain" description="3-dehydroquinate synthase C-terminal" evidence="12">
    <location>
        <begin position="185"/>
        <end position="327"/>
    </location>
</feature>
<evidence type="ECO:0000256" key="10">
    <source>
        <dbReference type="NCBIfam" id="TIGR01357"/>
    </source>
</evidence>
<dbReference type="AlphaFoldDB" id="A0A174EJP5"/>
<evidence type="ECO:0000313" key="14">
    <source>
        <dbReference type="Proteomes" id="UP000095409"/>
    </source>
</evidence>
<dbReference type="Pfam" id="PF01761">
    <property type="entry name" value="DHQ_synthase"/>
    <property type="match status" value="1"/>
</dbReference>
<dbReference type="GO" id="GO:0046872">
    <property type="term" value="F:metal ion binding"/>
    <property type="evidence" value="ECO:0007669"/>
    <property type="project" value="UniProtKB-KW"/>
</dbReference>
<evidence type="ECO:0000256" key="1">
    <source>
        <dbReference type="ARBA" id="ARBA00001911"/>
    </source>
</evidence>
<keyword evidence="3 9" id="KW-0479">Metal-binding</keyword>
<comment type="similarity">
    <text evidence="9">Belongs to the sugar phosphate cyclases superfamily. Dehydroquinate synthase family.</text>
</comment>
<evidence type="ECO:0000256" key="2">
    <source>
        <dbReference type="ARBA" id="ARBA00001947"/>
    </source>
</evidence>
<feature type="binding site" evidence="9">
    <location>
        <position position="155"/>
    </location>
    <ligand>
        <name>NAD(+)</name>
        <dbReference type="ChEBI" id="CHEBI:57540"/>
    </ligand>
</feature>
<evidence type="ECO:0000259" key="12">
    <source>
        <dbReference type="Pfam" id="PF24621"/>
    </source>
</evidence>
<keyword evidence="9" id="KW-0028">Amino-acid biosynthesis</keyword>
<evidence type="ECO:0000256" key="7">
    <source>
        <dbReference type="ARBA" id="ARBA00023239"/>
    </source>
</evidence>
<dbReference type="EC" id="4.2.3.4" evidence="9 10"/>
<sequence>MGTDALQVRRNGDFYYPIYFEDGFEKLADAIRTEGLENRNFCIVTDTNVAPLYAAEVQKVLSPVASKISVFTFEAGEKSKNLNTVQQLYKVLIEEKLDRKSLIIALGGGVVGDLAGFGAATYLRGIDFIQVPTTLLSQVDSSVGGKTGVDLEQYKNMVGAFHQPRLVYMNLHTLRSLPAEQFACGMGEVLKTGLICDGDFYQFVCAEQEKIQQLDTALLKKMIRRCCEIKAGVVESDPKEQEERALLNLGHTIGHAVEKLMDFKLLHGQCVAIGLIAAAKISLNRGLLTEKEYQQIIQGCESYRLPTYIEGLHAGDILAATKKDKKMEQGQIKFVLMKGLGGSFIDRTVTDQELLEGIQEILR</sequence>
<dbReference type="InterPro" id="IPR030960">
    <property type="entry name" value="DHQS/DOIS_N"/>
</dbReference>
<dbReference type="GO" id="GO:0009073">
    <property type="term" value="P:aromatic amino acid family biosynthetic process"/>
    <property type="evidence" value="ECO:0007669"/>
    <property type="project" value="UniProtKB-KW"/>
</dbReference>
<gene>
    <name evidence="9 13" type="primary">aroB</name>
    <name evidence="13" type="ORF">ERS852394_02040</name>
</gene>
<evidence type="ECO:0000256" key="5">
    <source>
        <dbReference type="ARBA" id="ARBA00022833"/>
    </source>
</evidence>
<dbReference type="GO" id="GO:0005737">
    <property type="term" value="C:cytoplasm"/>
    <property type="evidence" value="ECO:0007669"/>
    <property type="project" value="UniProtKB-SubCell"/>
</dbReference>
<comment type="subcellular location">
    <subcellularLocation>
        <location evidence="9">Cytoplasm</location>
    </subcellularLocation>
</comment>
<comment type="pathway">
    <text evidence="9">Metabolic intermediate biosynthesis; chorismate biosynthesis; chorismate from D-erythrose 4-phosphate and phosphoenolpyruvate: step 2/7.</text>
</comment>
<dbReference type="PANTHER" id="PTHR43622:SF1">
    <property type="entry name" value="3-DEHYDROQUINATE SYNTHASE"/>
    <property type="match status" value="1"/>
</dbReference>
<feature type="domain" description="3-dehydroquinate synthase N-terminal" evidence="11">
    <location>
        <begin position="71"/>
        <end position="182"/>
    </location>
</feature>
<dbReference type="SUPFAM" id="SSF56796">
    <property type="entry name" value="Dehydroquinate synthase-like"/>
    <property type="match status" value="1"/>
</dbReference>
<dbReference type="FunFam" id="3.40.50.1970:FF:000007">
    <property type="entry name" value="Pentafunctional AROM polypeptide"/>
    <property type="match status" value="1"/>
</dbReference>
<proteinExistence type="inferred from homology"/>
<evidence type="ECO:0000256" key="9">
    <source>
        <dbReference type="HAMAP-Rule" id="MF_00110"/>
    </source>
</evidence>
<dbReference type="InterPro" id="IPR016037">
    <property type="entry name" value="DHQ_synth_AroB"/>
</dbReference>
<dbReference type="Gene3D" id="3.40.50.1970">
    <property type="match status" value="1"/>
</dbReference>
<keyword evidence="7 9" id="KW-0456">Lyase</keyword>
<keyword evidence="6 9" id="KW-0520">NAD</keyword>
<dbReference type="Gene3D" id="1.20.1090.10">
    <property type="entry name" value="Dehydroquinate synthase-like - alpha domain"/>
    <property type="match status" value="1"/>
</dbReference>
<evidence type="ECO:0000256" key="4">
    <source>
        <dbReference type="ARBA" id="ARBA00022741"/>
    </source>
</evidence>
<feature type="binding site" evidence="9">
    <location>
        <begin position="109"/>
        <end position="113"/>
    </location>
    <ligand>
        <name>NAD(+)</name>
        <dbReference type="ChEBI" id="CHEBI:57540"/>
    </ligand>
</feature>
<dbReference type="PANTHER" id="PTHR43622">
    <property type="entry name" value="3-DEHYDROQUINATE SYNTHASE"/>
    <property type="match status" value="1"/>
</dbReference>
<evidence type="ECO:0000256" key="3">
    <source>
        <dbReference type="ARBA" id="ARBA00022723"/>
    </source>
</evidence>
<name>A0A174EJP5_9FIRM</name>
<evidence type="ECO:0000313" key="13">
    <source>
        <dbReference type="EMBL" id="CUO36766.1"/>
    </source>
</evidence>
<comment type="cofactor">
    <cofactor evidence="9">
        <name>Co(2+)</name>
        <dbReference type="ChEBI" id="CHEBI:48828"/>
    </cofactor>
    <cofactor evidence="9">
        <name>Zn(2+)</name>
        <dbReference type="ChEBI" id="CHEBI:29105"/>
    </cofactor>
    <text evidence="9">Binds 1 divalent metal cation per subunit. Can use either Co(2+) or Zn(2+).</text>
</comment>
<feature type="binding site" evidence="9">
    <location>
        <position position="267"/>
    </location>
    <ligand>
        <name>Zn(2+)</name>
        <dbReference type="ChEBI" id="CHEBI:29105"/>
    </ligand>
</feature>
<dbReference type="GO" id="GO:0003856">
    <property type="term" value="F:3-dehydroquinate synthase activity"/>
    <property type="evidence" value="ECO:0007669"/>
    <property type="project" value="UniProtKB-UniRule"/>
</dbReference>
<evidence type="ECO:0000259" key="11">
    <source>
        <dbReference type="Pfam" id="PF01761"/>
    </source>
</evidence>
<comment type="caution">
    <text evidence="9">Lacks conserved residue(s) required for the propagation of feature annotation.</text>
</comment>
<dbReference type="GO" id="GO:0008652">
    <property type="term" value="P:amino acid biosynthetic process"/>
    <property type="evidence" value="ECO:0007669"/>
    <property type="project" value="UniProtKB-KW"/>
</dbReference>
<dbReference type="RefSeq" id="WP_055066212.1">
    <property type="nucleotide sequence ID" value="NZ_CYZD01000009.1"/>
</dbReference>
<comment type="cofactor">
    <cofactor evidence="1 9">
        <name>NAD(+)</name>
        <dbReference type="ChEBI" id="CHEBI:57540"/>
    </cofactor>
</comment>
<dbReference type="EMBL" id="CYZD01000009">
    <property type="protein sequence ID" value="CUO36766.1"/>
    <property type="molecule type" value="Genomic_DNA"/>
</dbReference>
<dbReference type="PIRSF" id="PIRSF001455">
    <property type="entry name" value="DHQ_synth"/>
    <property type="match status" value="1"/>
</dbReference>